<dbReference type="OrthoDB" id="7848279at2"/>
<comment type="caution">
    <text evidence="2">The sequence shown here is derived from an EMBL/GenBank/DDBJ whole genome shotgun (WGS) entry which is preliminary data.</text>
</comment>
<gene>
    <name evidence="2" type="ORF">DEM25_016840</name>
</gene>
<feature type="chain" id="PRO_5017274067" evidence="1">
    <location>
        <begin position="22"/>
        <end position="410"/>
    </location>
</feature>
<feature type="signal peptide" evidence="1">
    <location>
        <begin position="1"/>
        <end position="21"/>
    </location>
</feature>
<name>A0A3A8AIC5_9HYPH</name>
<protein>
    <submittedName>
        <fullName evidence="2">ABC transporter substrate-binding protein</fullName>
    </submittedName>
</protein>
<dbReference type="Gene3D" id="2.60.120.380">
    <property type="match status" value="3"/>
</dbReference>
<dbReference type="AlphaFoldDB" id="A0A3A8AIC5"/>
<evidence type="ECO:0000256" key="1">
    <source>
        <dbReference type="SAM" id="SignalP"/>
    </source>
</evidence>
<accession>A0A3A8AIC5</accession>
<sequence>MVLRLMISLVAIFGLASVAAAQDQICGGIGDDGAWAGGDADMSDIATASAPFDVSGVSARGENIVTLFAVSETAQVRLEAQPTDGGDTVIELFGDAGARILTDDDSGEGAGSMAETELAPGTYCLVTSSYSGSGQTADIRVGLTSHEPMRPGTETSVSQACAPGAEAADLHDGPIAGLSGEGLSATASVRQTPAYRFTLAEPTAMTIYAEGTPADPVLHLFDGDGALLGENDDADGRNARLDFPAALPAGDYCIGLRALSDENAPVRVSLVPHSVEAVLSRLYATGKAAPPPGSDHPVMALGAADGRLIEDVVLDKDAVWLRFSVPASGMMVIEAVALGEIDPAITLFDELGRTIMHNDDVGQGNTDSLIATRIAPGDYLLAVTRIEDGVATPVRLAIERFVPAGKSIDR</sequence>
<organism evidence="2 3">
    <name type="scientific">Oceaniradius stylonematis</name>
    <dbReference type="NCBI Taxonomy" id="2184161"/>
    <lineage>
        <taxon>Bacteria</taxon>
        <taxon>Pseudomonadati</taxon>
        <taxon>Pseudomonadota</taxon>
        <taxon>Alphaproteobacteria</taxon>
        <taxon>Hyphomicrobiales</taxon>
        <taxon>Ahrensiaceae</taxon>
        <taxon>Oceaniradius</taxon>
    </lineage>
</organism>
<dbReference type="Proteomes" id="UP000246132">
    <property type="component" value="Unassembled WGS sequence"/>
</dbReference>
<keyword evidence="3" id="KW-1185">Reference proteome</keyword>
<proteinExistence type="predicted"/>
<evidence type="ECO:0000313" key="3">
    <source>
        <dbReference type="Proteomes" id="UP000246132"/>
    </source>
</evidence>
<dbReference type="EMBL" id="QFWV02000009">
    <property type="protein sequence ID" value="RKF05451.1"/>
    <property type="molecule type" value="Genomic_DNA"/>
</dbReference>
<reference evidence="2 3" key="1">
    <citation type="journal article" date="2018" name="Int. J. Syst. Bacteriol.">
        <title>Oceaniradius stylonemae gen. nov., sp. nov., isolated from a red alga, Stylonema cornu-cervi.</title>
        <authorList>
            <person name="Jeong S."/>
        </authorList>
    </citation>
    <scope>NUCLEOTIDE SEQUENCE [LARGE SCALE GENOMIC DNA]</scope>
    <source>
        <strain evidence="2 3">StC1</strain>
    </source>
</reference>
<keyword evidence="1" id="KW-0732">Signal</keyword>
<dbReference type="RefSeq" id="WP_120222792.1">
    <property type="nucleotide sequence ID" value="NZ_QFWV02000009.1"/>
</dbReference>
<evidence type="ECO:0000313" key="2">
    <source>
        <dbReference type="EMBL" id="RKF05451.1"/>
    </source>
</evidence>